<evidence type="ECO:0000313" key="17">
    <source>
        <dbReference type="Proteomes" id="UP000062475"/>
    </source>
</evidence>
<evidence type="ECO:0000313" key="10">
    <source>
        <dbReference type="EMBL" id="AKV77847.1"/>
    </source>
</evidence>
<evidence type="ECO:0000256" key="1">
    <source>
        <dbReference type="ARBA" id="ARBA00022679"/>
    </source>
</evidence>
<dbReference type="SUPFAM" id="SSF53639">
    <property type="entry name" value="AraD/HMP-PK domain-like"/>
    <property type="match status" value="1"/>
</dbReference>
<dbReference type="EC" id="2.7.4.7" evidence="7"/>
<name>A0A088E2Z1_9CREN</name>
<evidence type="ECO:0000259" key="6">
    <source>
        <dbReference type="Pfam" id="PF08543"/>
    </source>
</evidence>
<dbReference type="InterPro" id="IPR029056">
    <property type="entry name" value="Ribokinase-like"/>
</dbReference>
<feature type="domain" description="Pyridoxamine kinase/Phosphomethylpyrimidine kinase" evidence="6">
    <location>
        <begin position="14"/>
        <end position="254"/>
    </location>
</feature>
<evidence type="ECO:0000256" key="2">
    <source>
        <dbReference type="ARBA" id="ARBA00022741"/>
    </source>
</evidence>
<dbReference type="InterPro" id="IPR036409">
    <property type="entry name" value="Aldolase_II/adducin_N_sf"/>
</dbReference>
<dbReference type="EMBL" id="CP012175">
    <property type="protein sequence ID" value="AKV80092.1"/>
    <property type="molecule type" value="Genomic_DNA"/>
</dbReference>
<dbReference type="RefSeq" id="WP_011921329.1">
    <property type="nucleotide sequence ID" value="NZ_AP019770.1"/>
</dbReference>
<dbReference type="Proteomes" id="UP000062398">
    <property type="component" value="Chromosome"/>
</dbReference>
<dbReference type="OMA" id="NRHTHGT"/>
<dbReference type="PANTHER" id="PTHR20858">
    <property type="entry name" value="PHOSPHOMETHYLPYRIMIDINE KINASE"/>
    <property type="match status" value="1"/>
</dbReference>
<dbReference type="NCBIfam" id="TIGR00097">
    <property type="entry name" value="HMP-P_kinase"/>
    <property type="match status" value="1"/>
</dbReference>
<proteinExistence type="predicted"/>
<dbReference type="EMBL" id="CP012173">
    <property type="protein sequence ID" value="AKV75601.1"/>
    <property type="molecule type" value="Genomic_DNA"/>
</dbReference>
<accession>A0A088E2Z1</accession>
<dbReference type="Gene3D" id="3.40.1190.20">
    <property type="match status" value="1"/>
</dbReference>
<dbReference type="Proteomes" id="UP000068832">
    <property type="component" value="Chromosome"/>
</dbReference>
<evidence type="ECO:0000313" key="16">
    <source>
        <dbReference type="Proteomes" id="UP000062398"/>
    </source>
</evidence>
<evidence type="ECO:0000313" key="8">
    <source>
        <dbReference type="EMBL" id="AKV73357.1"/>
    </source>
</evidence>
<evidence type="ECO:0000313" key="14">
    <source>
        <dbReference type="Proteomes" id="UP000056255"/>
    </source>
</evidence>
<evidence type="ECO:0000313" key="13">
    <source>
        <dbReference type="Proteomes" id="UP000029084"/>
    </source>
</evidence>
<dbReference type="InterPro" id="IPR004399">
    <property type="entry name" value="HMP/HMP-P_kinase_dom"/>
</dbReference>
<dbReference type="PATRIC" id="fig|43687.5.peg.189"/>
<dbReference type="GeneID" id="97614779"/>
<dbReference type="EMBL" id="CP012172">
    <property type="protein sequence ID" value="AKV73357.1"/>
    <property type="molecule type" value="Genomic_DNA"/>
</dbReference>
<dbReference type="GO" id="GO:0008972">
    <property type="term" value="F:phosphomethylpyrimidine kinase activity"/>
    <property type="evidence" value="ECO:0007669"/>
    <property type="project" value="UniProtKB-EC"/>
</dbReference>
<dbReference type="GO" id="GO:0005524">
    <property type="term" value="F:ATP binding"/>
    <property type="evidence" value="ECO:0007669"/>
    <property type="project" value="UniProtKB-KW"/>
</dbReference>
<dbReference type="GO" id="GO:0009228">
    <property type="term" value="P:thiamine biosynthetic process"/>
    <property type="evidence" value="ECO:0007669"/>
    <property type="project" value="InterPro"/>
</dbReference>
<evidence type="ECO:0000313" key="7">
    <source>
        <dbReference type="EMBL" id="AIM26348.1"/>
    </source>
</evidence>
<dbReference type="Proteomes" id="UP000062475">
    <property type="component" value="Chromosome"/>
</dbReference>
<evidence type="ECO:0000313" key="11">
    <source>
        <dbReference type="EMBL" id="AKV80092.1"/>
    </source>
</evidence>
<dbReference type="Proteomes" id="UP000056255">
    <property type="component" value="Chromosome"/>
</dbReference>
<dbReference type="Proteomes" id="UP000029084">
    <property type="component" value="Chromosome"/>
</dbReference>
<dbReference type="GO" id="GO:0008902">
    <property type="term" value="F:hydroxymethylpyrimidine kinase activity"/>
    <property type="evidence" value="ECO:0007669"/>
    <property type="project" value="TreeGrafter"/>
</dbReference>
<keyword evidence="4" id="KW-0067">ATP-binding</keyword>
<evidence type="ECO:0000313" key="18">
    <source>
        <dbReference type="Proteomes" id="UP000068832"/>
    </source>
</evidence>
<dbReference type="Pfam" id="PF08543">
    <property type="entry name" value="Phos_pyr_kin"/>
    <property type="match status" value="1"/>
</dbReference>
<keyword evidence="1 7" id="KW-0808">Transferase</keyword>
<dbReference type="EMBL" id="CP012176">
    <property type="protein sequence ID" value="AKV82336.1"/>
    <property type="molecule type" value="Genomic_DNA"/>
</dbReference>
<reference evidence="15 16" key="2">
    <citation type="journal article" date="2015" name="Genome Announc.">
        <title>Complete Genome Sequences of Evolved Arsenate-Resistant Metallosphaera sedula Strains.</title>
        <authorList>
            <person name="Ai C."/>
            <person name="McCarthy S."/>
            <person name="Schackwitz W."/>
            <person name="Martin J."/>
            <person name="Lipzen A."/>
            <person name="Blum P."/>
        </authorList>
    </citation>
    <scope>NUCLEOTIDE SEQUENCE [LARGE SCALE GENOMIC DNA]</scope>
    <source>
        <strain evidence="10 16">ARS120-1</strain>
        <strain evidence="11 15">ARS120-2</strain>
        <strain evidence="8 18">ARS50-1</strain>
        <strain evidence="9 17">ARS50-2</strain>
    </source>
</reference>
<evidence type="ECO:0000256" key="5">
    <source>
        <dbReference type="SAM" id="Coils"/>
    </source>
</evidence>
<dbReference type="EMBL" id="CP008822">
    <property type="protein sequence ID" value="AIM26348.1"/>
    <property type="molecule type" value="Genomic_DNA"/>
</dbReference>
<dbReference type="EMBL" id="CP012174">
    <property type="protein sequence ID" value="AKV77847.1"/>
    <property type="molecule type" value="Genomic_DNA"/>
</dbReference>
<dbReference type="AlphaFoldDB" id="A0A088E2Z1"/>
<evidence type="ECO:0000313" key="12">
    <source>
        <dbReference type="EMBL" id="AKV82336.1"/>
    </source>
</evidence>
<dbReference type="GO" id="GO:0005829">
    <property type="term" value="C:cytosol"/>
    <property type="evidence" value="ECO:0007669"/>
    <property type="project" value="TreeGrafter"/>
</dbReference>
<sequence length="403" mass="44236">MMQRPIAMTIAGSDSGGGAGVQADLKTFTSLGVFGVSVITGLTAQNTARVTKVLEVPPEFVESQFDTIMEDFQVKYAKTGMLASSRIVDAVERKLTQYGINLVLDPVMISKSGYPLVTEEVVRDIVRLARKSLIITPNKYEAERLTGFRIRTRDDLRNTALHLYKSLGVNVVVKGGKAIGGYDFAVVDGDEIELRGELINTDNLHGSGDVFSASITAFLSKGLNLRDALREAKKVVSEAIKFSLAIGHGNGPVDPFSSVERVVKINQAREDLERLVEFLERNKEIVKKMITHEEKMNIGVLTEYGDFATLAGGIIRYIDWIKVDGPIVVNWYYNIVHKALKQTGKRLGILVSLTNEILNACEGGKLKISESGIYGDLVMIDGRAVLVGNSLSEIMEKLEVLRN</sequence>
<evidence type="ECO:0000256" key="4">
    <source>
        <dbReference type="ARBA" id="ARBA00022840"/>
    </source>
</evidence>
<evidence type="ECO:0000313" key="9">
    <source>
        <dbReference type="EMBL" id="AKV75601.1"/>
    </source>
</evidence>
<dbReference type="InterPro" id="IPR013749">
    <property type="entry name" value="PM/HMP-P_kinase-1"/>
</dbReference>
<evidence type="ECO:0000256" key="3">
    <source>
        <dbReference type="ARBA" id="ARBA00022777"/>
    </source>
</evidence>
<gene>
    <name evidence="7" type="ORF">HA72_0184</name>
    <name evidence="8" type="ORF">MsedA_0196</name>
    <name evidence="9" type="ORF">MsedB_0196</name>
    <name evidence="10" type="ORF">MsedC_0195</name>
    <name evidence="11" type="ORF">MsedD_0196</name>
    <name evidence="12" type="ORF">MsedE_0196</name>
</gene>
<keyword evidence="5" id="KW-0175">Coiled coil</keyword>
<dbReference type="SUPFAM" id="SSF53613">
    <property type="entry name" value="Ribokinase-like"/>
    <property type="match status" value="1"/>
</dbReference>
<feature type="coiled-coil region" evidence="5">
    <location>
        <begin position="262"/>
        <end position="289"/>
    </location>
</feature>
<keyword evidence="3 7" id="KW-0418">Kinase</keyword>
<reference evidence="12 14" key="3">
    <citation type="submission" date="2015-07" db="EMBL/GenBank/DDBJ databases">
        <title>Physiological, transcriptional responses and genome re-sequencing of acid resistant extremely thermoacidophilic Metallosphaera sedula SARC-M1.</title>
        <authorList>
            <person name="Ai C."/>
            <person name="McCarthy S."/>
            <person name="Eckrich V."/>
            <person name="Rudrappa D."/>
            <person name="Qiu G."/>
            <person name="Blum P."/>
        </authorList>
    </citation>
    <scope>NUCLEOTIDE SEQUENCE [LARGE SCALE GENOMIC DNA]</scope>
    <source>
        <strain evidence="12 14">SARC-M1</strain>
    </source>
</reference>
<keyword evidence="2" id="KW-0547">Nucleotide-binding</keyword>
<protein>
    <submittedName>
        <fullName evidence="7">Phosphomethylpyrimidine kinase</fullName>
        <ecNumber evidence="7">2.7.4.7</ecNumber>
    </submittedName>
</protein>
<dbReference type="PANTHER" id="PTHR20858:SF17">
    <property type="entry name" value="HYDROXYMETHYLPYRIMIDINE_PHOSPHOMETHYLPYRIMIDINE KINASE THI20-RELATED"/>
    <property type="match status" value="1"/>
</dbReference>
<dbReference type="CDD" id="cd01169">
    <property type="entry name" value="HMPP_kinase"/>
    <property type="match status" value="1"/>
</dbReference>
<reference evidence="7 13" key="1">
    <citation type="journal article" date="2014" name="J. Bacteriol.">
        <title>Role of an Archaeal PitA Transporter in the Copper and Arsenic Resistance of Metallosphaera sedula, an Extreme Thermoacidophile.</title>
        <authorList>
            <person name="McCarthy S."/>
            <person name="Ai C."/>
            <person name="Wheaton G."/>
            <person name="Tevatia R."/>
            <person name="Eckrich V."/>
            <person name="Kelly R."/>
            <person name="Blum P."/>
        </authorList>
    </citation>
    <scope>NUCLEOTIDE SEQUENCE [LARGE SCALE GENOMIC DNA]</scope>
    <source>
        <strain evidence="7 13">CuR1</strain>
    </source>
</reference>
<dbReference type="Proteomes" id="UP000061362">
    <property type="component" value="Chromosome"/>
</dbReference>
<dbReference type="FunFam" id="3.40.1190.20:FF:000003">
    <property type="entry name" value="Phosphomethylpyrimidine kinase ThiD"/>
    <property type="match status" value="1"/>
</dbReference>
<dbReference type="OrthoDB" id="43786at2157"/>
<organism evidence="7 13">
    <name type="scientific">Metallosphaera sedula</name>
    <dbReference type="NCBI Taxonomy" id="43687"/>
    <lineage>
        <taxon>Archaea</taxon>
        <taxon>Thermoproteota</taxon>
        <taxon>Thermoprotei</taxon>
        <taxon>Sulfolobales</taxon>
        <taxon>Sulfolobaceae</taxon>
        <taxon>Metallosphaera</taxon>
    </lineage>
</organism>
<evidence type="ECO:0000313" key="15">
    <source>
        <dbReference type="Proteomes" id="UP000061362"/>
    </source>
</evidence>